<evidence type="ECO:0000313" key="2">
    <source>
        <dbReference type="EMBL" id="KAK1837515.1"/>
    </source>
</evidence>
<dbReference type="Proteomes" id="UP001243330">
    <property type="component" value="Unassembled WGS sequence"/>
</dbReference>
<accession>A0AAD8ZXU7</accession>
<dbReference type="EMBL" id="JAQOWY010001182">
    <property type="protein sequence ID" value="KAK1837515.1"/>
    <property type="molecule type" value="Genomic_DNA"/>
</dbReference>
<evidence type="ECO:0000313" key="3">
    <source>
        <dbReference type="Proteomes" id="UP001243330"/>
    </source>
</evidence>
<comment type="caution">
    <text evidence="2">The sequence shown here is derived from an EMBL/GenBank/DDBJ whole genome shotgun (WGS) entry which is preliminary data.</text>
</comment>
<reference evidence="2" key="1">
    <citation type="submission" date="2023-01" db="EMBL/GenBank/DDBJ databases">
        <title>Colletotrichum chrysophilum M932 genome sequence.</title>
        <authorList>
            <person name="Baroncelli R."/>
        </authorList>
    </citation>
    <scope>NUCLEOTIDE SEQUENCE</scope>
    <source>
        <strain evidence="2">M932</strain>
    </source>
</reference>
<gene>
    <name evidence="2" type="ORF">CCHR01_19863</name>
</gene>
<name>A0AAD8ZXU7_9PEZI</name>
<organism evidence="2 3">
    <name type="scientific">Colletotrichum chrysophilum</name>
    <dbReference type="NCBI Taxonomy" id="1836956"/>
    <lineage>
        <taxon>Eukaryota</taxon>
        <taxon>Fungi</taxon>
        <taxon>Dikarya</taxon>
        <taxon>Ascomycota</taxon>
        <taxon>Pezizomycotina</taxon>
        <taxon>Sordariomycetes</taxon>
        <taxon>Hypocreomycetidae</taxon>
        <taxon>Glomerellales</taxon>
        <taxon>Glomerellaceae</taxon>
        <taxon>Colletotrichum</taxon>
        <taxon>Colletotrichum gloeosporioides species complex</taxon>
    </lineage>
</organism>
<protein>
    <submittedName>
        <fullName evidence="2">Uncharacterized protein</fullName>
    </submittedName>
</protein>
<keyword evidence="3" id="KW-1185">Reference proteome</keyword>
<proteinExistence type="predicted"/>
<evidence type="ECO:0000256" key="1">
    <source>
        <dbReference type="SAM" id="MobiDB-lite"/>
    </source>
</evidence>
<feature type="region of interest" description="Disordered" evidence="1">
    <location>
        <begin position="135"/>
        <end position="155"/>
    </location>
</feature>
<dbReference type="AlphaFoldDB" id="A0AAD8ZXU7"/>
<feature type="compositionally biased region" description="Polar residues" evidence="1">
    <location>
        <begin position="142"/>
        <end position="155"/>
    </location>
</feature>
<feature type="region of interest" description="Disordered" evidence="1">
    <location>
        <begin position="33"/>
        <end position="90"/>
    </location>
</feature>
<sequence length="155" mass="17429">MVPKNPHQDLDGNWQNAMSSSAVRMKGQNADRHFNALQSPPPLSATSSHPGVRNGCGNGSNSKSTVCTADVAHRTSLRSSQPPAPRNARPNQEGYLRYLVDRYSYAKGWGMWDLITRDFNQHFKCKMSTEALQMIRSRDRSQSQIVSKPQSLQRR</sequence>